<proteinExistence type="predicted"/>
<evidence type="ECO:0000256" key="1">
    <source>
        <dbReference type="SAM" id="SignalP"/>
    </source>
</evidence>
<dbReference type="RefSeq" id="WP_191734766.1">
    <property type="nucleotide sequence ID" value="NZ_JACYFS010000001.1"/>
</dbReference>
<protein>
    <recommendedName>
        <fullName evidence="4">DUF4142 domain-containing protein</fullName>
    </recommendedName>
</protein>
<sequence length="134" mass="15567">MKKITIVLLTIFSVGLATAQSKEIKKQKEFVETYRLQTGNVKNVNLQLLQNKYYLESKNMILEQQKKLSKDQVNELLIYNQDEFYKALKNEFWKGNMRGENAKSANNLYEARLPANLDAYRSKVIDKLDSILAS</sequence>
<gene>
    <name evidence="2" type="ORF">IC610_00715</name>
</gene>
<comment type="caution">
    <text evidence="2">The sequence shown here is derived from an EMBL/GenBank/DDBJ whole genome shotgun (WGS) entry which is preliminary data.</text>
</comment>
<organism evidence="2 3">
    <name type="scientific">Chryseobacterium caseinilyticum</name>
    <dbReference type="NCBI Taxonomy" id="2771428"/>
    <lineage>
        <taxon>Bacteria</taxon>
        <taxon>Pseudomonadati</taxon>
        <taxon>Bacteroidota</taxon>
        <taxon>Flavobacteriia</taxon>
        <taxon>Flavobacteriales</taxon>
        <taxon>Weeksellaceae</taxon>
        <taxon>Chryseobacterium group</taxon>
        <taxon>Chryseobacterium</taxon>
    </lineage>
</organism>
<feature type="chain" id="PRO_5046934836" description="DUF4142 domain-containing protein" evidence="1">
    <location>
        <begin position="20"/>
        <end position="134"/>
    </location>
</feature>
<accession>A0ABR8Z6V7</accession>
<dbReference type="EMBL" id="JACYFS010000001">
    <property type="protein sequence ID" value="MBD8080937.1"/>
    <property type="molecule type" value="Genomic_DNA"/>
</dbReference>
<evidence type="ECO:0000313" key="3">
    <source>
        <dbReference type="Proteomes" id="UP000637299"/>
    </source>
</evidence>
<evidence type="ECO:0008006" key="4">
    <source>
        <dbReference type="Google" id="ProtNLM"/>
    </source>
</evidence>
<reference evidence="2 3" key="1">
    <citation type="submission" date="2020-09" db="EMBL/GenBank/DDBJ databases">
        <title>Genome seq and assembly of Chryseobacterium sp.</title>
        <authorList>
            <person name="Chhetri G."/>
        </authorList>
    </citation>
    <scope>NUCLEOTIDE SEQUENCE [LARGE SCALE GENOMIC DNA]</scope>
    <source>
        <strain evidence="2 3">GCR10</strain>
    </source>
</reference>
<feature type="signal peptide" evidence="1">
    <location>
        <begin position="1"/>
        <end position="19"/>
    </location>
</feature>
<dbReference type="Proteomes" id="UP000637299">
    <property type="component" value="Unassembled WGS sequence"/>
</dbReference>
<keyword evidence="3" id="KW-1185">Reference proteome</keyword>
<name>A0ABR8Z6V7_9FLAO</name>
<evidence type="ECO:0000313" key="2">
    <source>
        <dbReference type="EMBL" id="MBD8080937.1"/>
    </source>
</evidence>
<keyword evidence="1" id="KW-0732">Signal</keyword>